<dbReference type="Proteomes" id="UP000664859">
    <property type="component" value="Unassembled WGS sequence"/>
</dbReference>
<dbReference type="Gene3D" id="1.10.10.10">
    <property type="entry name" value="Winged helix-like DNA-binding domain superfamily/Winged helix DNA-binding domain"/>
    <property type="match status" value="1"/>
</dbReference>
<proteinExistence type="inferred from homology"/>
<keyword evidence="7" id="KW-0227">DNA damage</keyword>
<evidence type="ECO:0000256" key="1">
    <source>
        <dbReference type="ARBA" id="ARBA00001286"/>
    </source>
</evidence>
<protein>
    <recommendedName>
        <fullName evidence="4">Methylated-DNA--protein-cysteine methyltransferase</fullName>
        <ecNumber evidence="3">2.1.1.63</ecNumber>
    </recommendedName>
    <alternativeName>
        <fullName evidence="9">6-O-methylguanine-DNA methyltransferase</fullName>
    </alternativeName>
    <alternativeName>
        <fullName evidence="10">O-6-methylguanine-DNA-alkyltransferase</fullName>
    </alternativeName>
</protein>
<dbReference type="OrthoDB" id="1907495at2759"/>
<keyword evidence="8" id="KW-0234">DNA repair</keyword>
<evidence type="ECO:0000256" key="6">
    <source>
        <dbReference type="ARBA" id="ARBA00022679"/>
    </source>
</evidence>
<gene>
    <name evidence="14" type="ORF">JKP88DRAFT_268243</name>
</gene>
<dbReference type="AlphaFoldDB" id="A0A835Z940"/>
<evidence type="ECO:0000256" key="11">
    <source>
        <dbReference type="ARBA" id="ARBA00049348"/>
    </source>
</evidence>
<evidence type="ECO:0000256" key="3">
    <source>
        <dbReference type="ARBA" id="ARBA00011918"/>
    </source>
</evidence>
<dbReference type="InterPro" id="IPR001497">
    <property type="entry name" value="MethylDNA_cys_MeTrfase_AS"/>
</dbReference>
<reference evidence="14" key="1">
    <citation type="submission" date="2021-02" db="EMBL/GenBank/DDBJ databases">
        <title>First Annotated Genome of the Yellow-green Alga Tribonema minus.</title>
        <authorList>
            <person name="Mahan K.M."/>
        </authorList>
    </citation>
    <scope>NUCLEOTIDE SEQUENCE</scope>
    <source>
        <strain evidence="14">UTEX B ZZ1240</strain>
    </source>
</reference>
<dbReference type="CDD" id="cd06445">
    <property type="entry name" value="ATase"/>
    <property type="match status" value="1"/>
</dbReference>
<keyword evidence="6 14" id="KW-0808">Transferase</keyword>
<evidence type="ECO:0000256" key="12">
    <source>
        <dbReference type="SAM" id="MobiDB-lite"/>
    </source>
</evidence>
<dbReference type="EC" id="2.1.1.63" evidence="3"/>
<comment type="caution">
    <text evidence="14">The sequence shown here is derived from an EMBL/GenBank/DDBJ whole genome shotgun (WGS) entry which is preliminary data.</text>
</comment>
<comment type="catalytic activity">
    <reaction evidence="1">
        <text>a 4-O-methyl-thymidine in DNA + L-cysteinyl-[protein] = a thymidine in DNA + S-methyl-L-cysteinyl-[protein]</text>
        <dbReference type="Rhea" id="RHEA:53428"/>
        <dbReference type="Rhea" id="RHEA-COMP:10131"/>
        <dbReference type="Rhea" id="RHEA-COMP:10132"/>
        <dbReference type="Rhea" id="RHEA-COMP:13555"/>
        <dbReference type="Rhea" id="RHEA-COMP:13556"/>
        <dbReference type="ChEBI" id="CHEBI:29950"/>
        <dbReference type="ChEBI" id="CHEBI:82612"/>
        <dbReference type="ChEBI" id="CHEBI:137386"/>
        <dbReference type="ChEBI" id="CHEBI:137387"/>
        <dbReference type="EC" id="2.1.1.63"/>
    </reaction>
</comment>
<comment type="catalytic activity">
    <reaction evidence="11">
        <text>a 6-O-methyl-2'-deoxyguanosine in DNA + L-cysteinyl-[protein] = S-methyl-L-cysteinyl-[protein] + a 2'-deoxyguanosine in DNA</text>
        <dbReference type="Rhea" id="RHEA:24000"/>
        <dbReference type="Rhea" id="RHEA-COMP:10131"/>
        <dbReference type="Rhea" id="RHEA-COMP:10132"/>
        <dbReference type="Rhea" id="RHEA-COMP:11367"/>
        <dbReference type="Rhea" id="RHEA-COMP:11368"/>
        <dbReference type="ChEBI" id="CHEBI:29950"/>
        <dbReference type="ChEBI" id="CHEBI:82612"/>
        <dbReference type="ChEBI" id="CHEBI:85445"/>
        <dbReference type="ChEBI" id="CHEBI:85448"/>
        <dbReference type="EC" id="2.1.1.63"/>
    </reaction>
</comment>
<evidence type="ECO:0000256" key="10">
    <source>
        <dbReference type="ARBA" id="ARBA00031621"/>
    </source>
</evidence>
<dbReference type="NCBIfam" id="TIGR00589">
    <property type="entry name" value="ogt"/>
    <property type="match status" value="1"/>
</dbReference>
<dbReference type="SUPFAM" id="SSF46767">
    <property type="entry name" value="Methylated DNA-protein cysteine methyltransferase, C-terminal domain"/>
    <property type="match status" value="1"/>
</dbReference>
<feature type="region of interest" description="Disordered" evidence="12">
    <location>
        <begin position="1"/>
        <end position="20"/>
    </location>
</feature>
<keyword evidence="5 14" id="KW-0489">Methyltransferase</keyword>
<evidence type="ECO:0000259" key="13">
    <source>
        <dbReference type="Pfam" id="PF01035"/>
    </source>
</evidence>
<evidence type="ECO:0000256" key="8">
    <source>
        <dbReference type="ARBA" id="ARBA00023204"/>
    </source>
</evidence>
<dbReference type="GO" id="GO:0006281">
    <property type="term" value="P:DNA repair"/>
    <property type="evidence" value="ECO:0007669"/>
    <property type="project" value="UniProtKB-KW"/>
</dbReference>
<dbReference type="PANTHER" id="PTHR10815:SF13">
    <property type="entry name" value="METHYLATED-DNA--PROTEIN-CYSTEINE METHYLTRANSFERASE"/>
    <property type="match status" value="1"/>
</dbReference>
<name>A0A835Z940_9STRA</name>
<feature type="domain" description="Methylated-DNA-[protein]-cysteine S-methyltransferase DNA binding" evidence="13">
    <location>
        <begin position="34"/>
        <end position="118"/>
    </location>
</feature>
<evidence type="ECO:0000256" key="7">
    <source>
        <dbReference type="ARBA" id="ARBA00022763"/>
    </source>
</evidence>
<dbReference type="GO" id="GO:0003908">
    <property type="term" value="F:methylated-DNA-[protein]-cysteine S-methyltransferase activity"/>
    <property type="evidence" value="ECO:0007669"/>
    <property type="project" value="UniProtKB-EC"/>
</dbReference>
<evidence type="ECO:0000256" key="5">
    <source>
        <dbReference type="ARBA" id="ARBA00022603"/>
    </source>
</evidence>
<evidence type="ECO:0000256" key="9">
    <source>
        <dbReference type="ARBA" id="ARBA00030795"/>
    </source>
</evidence>
<dbReference type="PANTHER" id="PTHR10815">
    <property type="entry name" value="METHYLATED-DNA--PROTEIN-CYSTEINE METHYLTRANSFERASE"/>
    <property type="match status" value="1"/>
</dbReference>
<sequence length="156" mass="16468">MTRTAVTKPKGGRRARVSSSSGAKAVGDVDAYSFGLKVWAATLQIPSGEASSYGDIAKAIGNPKAVRAVGTALSHNPVAPYVPCHRVLTSAGALGGFGGSKNECSLQRKMKMLVAEGVKFNERGVCAQKLWRQFKPLTARALADLQDHIDQARTAE</sequence>
<dbReference type="Pfam" id="PF01035">
    <property type="entry name" value="DNA_binding_1"/>
    <property type="match status" value="1"/>
</dbReference>
<evidence type="ECO:0000256" key="2">
    <source>
        <dbReference type="ARBA" id="ARBA00008711"/>
    </source>
</evidence>
<dbReference type="InterPro" id="IPR036388">
    <property type="entry name" value="WH-like_DNA-bd_sf"/>
</dbReference>
<evidence type="ECO:0000313" key="15">
    <source>
        <dbReference type="Proteomes" id="UP000664859"/>
    </source>
</evidence>
<comment type="similarity">
    <text evidence="2">Belongs to the MGMT family.</text>
</comment>
<evidence type="ECO:0000256" key="4">
    <source>
        <dbReference type="ARBA" id="ARBA00015377"/>
    </source>
</evidence>
<dbReference type="InterPro" id="IPR036217">
    <property type="entry name" value="MethylDNA_cys_MeTrfase_DNAb"/>
</dbReference>
<dbReference type="PROSITE" id="PS00374">
    <property type="entry name" value="MGMT"/>
    <property type="match status" value="1"/>
</dbReference>
<accession>A0A835Z940</accession>
<keyword evidence="15" id="KW-1185">Reference proteome</keyword>
<dbReference type="EMBL" id="JAFCMP010000123">
    <property type="protein sequence ID" value="KAG5185749.1"/>
    <property type="molecule type" value="Genomic_DNA"/>
</dbReference>
<dbReference type="InterPro" id="IPR014048">
    <property type="entry name" value="MethylDNA_cys_MeTrfase_DNA-bd"/>
</dbReference>
<evidence type="ECO:0000313" key="14">
    <source>
        <dbReference type="EMBL" id="KAG5185749.1"/>
    </source>
</evidence>
<organism evidence="14 15">
    <name type="scientific">Tribonema minus</name>
    <dbReference type="NCBI Taxonomy" id="303371"/>
    <lineage>
        <taxon>Eukaryota</taxon>
        <taxon>Sar</taxon>
        <taxon>Stramenopiles</taxon>
        <taxon>Ochrophyta</taxon>
        <taxon>PX clade</taxon>
        <taxon>Xanthophyceae</taxon>
        <taxon>Tribonematales</taxon>
        <taxon>Tribonemataceae</taxon>
        <taxon>Tribonema</taxon>
    </lineage>
</organism>
<dbReference type="GO" id="GO:0032259">
    <property type="term" value="P:methylation"/>
    <property type="evidence" value="ECO:0007669"/>
    <property type="project" value="UniProtKB-KW"/>
</dbReference>